<evidence type="ECO:0000256" key="7">
    <source>
        <dbReference type="ARBA" id="ARBA00047899"/>
    </source>
</evidence>
<dbReference type="PANTHER" id="PTHR24363:SF0">
    <property type="entry name" value="SERINE_THREONINE KINASE LIKE DOMAIN CONTAINING 1"/>
    <property type="match status" value="1"/>
</dbReference>
<feature type="transmembrane region" description="Helical" evidence="10">
    <location>
        <begin position="467"/>
        <end position="486"/>
    </location>
</feature>
<dbReference type="GO" id="GO:0016301">
    <property type="term" value="F:kinase activity"/>
    <property type="evidence" value="ECO:0007669"/>
    <property type="project" value="UniProtKB-KW"/>
</dbReference>
<keyword evidence="3" id="KW-0808">Transferase</keyword>
<dbReference type="RefSeq" id="WP_413262494.1">
    <property type="nucleotide sequence ID" value="NZ_JBHFNR010000053.1"/>
</dbReference>
<comment type="caution">
    <text evidence="12">The sequence shown here is derived from an EMBL/GenBank/DDBJ whole genome shotgun (WGS) entry which is preliminary data.</text>
</comment>
<dbReference type="Proteomes" id="UP001576784">
    <property type="component" value="Unassembled WGS sequence"/>
</dbReference>
<dbReference type="Pfam" id="PF00069">
    <property type="entry name" value="Pkinase"/>
    <property type="match status" value="1"/>
</dbReference>
<dbReference type="InterPro" id="IPR017441">
    <property type="entry name" value="Protein_kinase_ATP_BS"/>
</dbReference>
<keyword evidence="5 12" id="KW-0418">Kinase</keyword>
<comment type="catalytic activity">
    <reaction evidence="7">
        <text>L-threonyl-[protein] + ATP = O-phospho-L-threonyl-[protein] + ADP + H(+)</text>
        <dbReference type="Rhea" id="RHEA:46608"/>
        <dbReference type="Rhea" id="RHEA-COMP:11060"/>
        <dbReference type="Rhea" id="RHEA-COMP:11605"/>
        <dbReference type="ChEBI" id="CHEBI:15378"/>
        <dbReference type="ChEBI" id="CHEBI:30013"/>
        <dbReference type="ChEBI" id="CHEBI:30616"/>
        <dbReference type="ChEBI" id="CHEBI:61977"/>
        <dbReference type="ChEBI" id="CHEBI:456216"/>
        <dbReference type="EC" id="2.7.11.1"/>
    </reaction>
</comment>
<keyword evidence="10" id="KW-1133">Transmembrane helix</keyword>
<dbReference type="EMBL" id="JBHFNR010000053">
    <property type="protein sequence ID" value="MFB2892827.1"/>
    <property type="molecule type" value="Genomic_DNA"/>
</dbReference>
<protein>
    <recommendedName>
        <fullName evidence="1">non-specific serine/threonine protein kinase</fullName>
        <ecNumber evidence="1">2.7.11.1</ecNumber>
    </recommendedName>
</protein>
<evidence type="ECO:0000259" key="11">
    <source>
        <dbReference type="PROSITE" id="PS50011"/>
    </source>
</evidence>
<dbReference type="InterPro" id="IPR011009">
    <property type="entry name" value="Kinase-like_dom_sf"/>
</dbReference>
<dbReference type="PANTHER" id="PTHR24363">
    <property type="entry name" value="SERINE/THREONINE PROTEIN KINASE"/>
    <property type="match status" value="1"/>
</dbReference>
<feature type="transmembrane region" description="Helical" evidence="10">
    <location>
        <begin position="600"/>
        <end position="621"/>
    </location>
</feature>
<evidence type="ECO:0000256" key="1">
    <source>
        <dbReference type="ARBA" id="ARBA00012513"/>
    </source>
</evidence>
<feature type="domain" description="Protein kinase" evidence="11">
    <location>
        <begin position="35"/>
        <end position="305"/>
    </location>
</feature>
<dbReference type="Gene3D" id="3.30.200.20">
    <property type="entry name" value="Phosphorylase Kinase, domain 1"/>
    <property type="match status" value="1"/>
</dbReference>
<organism evidence="12 13">
    <name type="scientific">Floridaenema flaviceps BLCC-F50</name>
    <dbReference type="NCBI Taxonomy" id="3153642"/>
    <lineage>
        <taxon>Bacteria</taxon>
        <taxon>Bacillati</taxon>
        <taxon>Cyanobacteriota</taxon>
        <taxon>Cyanophyceae</taxon>
        <taxon>Oscillatoriophycideae</taxon>
        <taxon>Aerosakkonematales</taxon>
        <taxon>Aerosakkonemataceae</taxon>
        <taxon>Floridanema</taxon>
        <taxon>Floridanema flaviceps</taxon>
    </lineage>
</organism>
<dbReference type="CDD" id="cd14014">
    <property type="entry name" value="STKc_PknB_like"/>
    <property type="match status" value="1"/>
</dbReference>
<feature type="binding site" evidence="9">
    <location>
        <position position="64"/>
    </location>
    <ligand>
        <name>ATP</name>
        <dbReference type="ChEBI" id="CHEBI:30616"/>
    </ligand>
</feature>
<keyword evidence="10" id="KW-0812">Transmembrane</keyword>
<accession>A0ABV4XN17</accession>
<dbReference type="EC" id="2.7.11.1" evidence="1"/>
<keyword evidence="6 9" id="KW-0067">ATP-binding</keyword>
<keyword evidence="4 9" id="KW-0547">Nucleotide-binding</keyword>
<evidence type="ECO:0000256" key="10">
    <source>
        <dbReference type="SAM" id="Phobius"/>
    </source>
</evidence>
<keyword evidence="10" id="KW-0472">Membrane</keyword>
<evidence type="ECO:0000256" key="4">
    <source>
        <dbReference type="ARBA" id="ARBA00022741"/>
    </source>
</evidence>
<sequence length="640" mass="70629">MGCYCLNPDCQKPVNLDNARFCQSCGSKLRLKDRYVVTQPLGKGGFGKTFLAVDEQSRISCVIKQLLPEHQGNLKVKELFEREATQLAELGTHPQIPTWFDNFEQGLEKAGQQANFSNQKYLYIVLELIEGQNLLKELEQSGNFNEKKIREFLKDILPVLKFIHDKNVIHRHIKPENIMRRNSDGKLVLIDFGGVKEFTQTNMGKTGLTGLHTPGYAPNEQIRGKVYPSSDLYCLGATCIHLLTGIKPDDDEIYNAFEDRLMWREALAKGRITISPHLIQVLDKLLENLVRDRYQSADEVIKEFIPEVRLSQSSLTFTATKINQILTQTIKITNSIPDTLLEGRWEVAPHPNDPPHTPNSHAWISFSPAQFASNQIDCKITVDTSKLQADQAGDRQILLYTNSSPDTYTLTIKVQTAPLPIETGKLLYIYLYLSILFIISFAVAWIRTWLIVALGEAAAQYYGITEGWTLIAVVYWAGAVIGGITGKPEDGSVAWIGSLLRALVGVVTGIMILPAAIFLAGFAAGAGAAAMPVVAVAMAVVAAVVMTVVAAVGGYLVIAYNIILQQKVNKFFSILIVPLLTVGLGISLGLGFTVGFLNPSIILALAGTGLPLATMILYPILRQRKLIAKYQQSQQHLIKP</sequence>
<evidence type="ECO:0000256" key="9">
    <source>
        <dbReference type="PROSITE-ProRule" id="PRU10141"/>
    </source>
</evidence>
<feature type="transmembrane region" description="Helical" evidence="10">
    <location>
        <begin position="529"/>
        <end position="559"/>
    </location>
</feature>
<keyword evidence="13" id="KW-1185">Reference proteome</keyword>
<dbReference type="Gene3D" id="1.10.510.10">
    <property type="entry name" value="Transferase(Phosphotransferase) domain 1"/>
    <property type="match status" value="1"/>
</dbReference>
<comment type="catalytic activity">
    <reaction evidence="8">
        <text>L-seryl-[protein] + ATP = O-phospho-L-seryl-[protein] + ADP + H(+)</text>
        <dbReference type="Rhea" id="RHEA:17989"/>
        <dbReference type="Rhea" id="RHEA-COMP:9863"/>
        <dbReference type="Rhea" id="RHEA-COMP:11604"/>
        <dbReference type="ChEBI" id="CHEBI:15378"/>
        <dbReference type="ChEBI" id="CHEBI:29999"/>
        <dbReference type="ChEBI" id="CHEBI:30616"/>
        <dbReference type="ChEBI" id="CHEBI:83421"/>
        <dbReference type="ChEBI" id="CHEBI:456216"/>
        <dbReference type="EC" id="2.7.11.1"/>
    </reaction>
</comment>
<feature type="transmembrane region" description="Helical" evidence="10">
    <location>
        <begin position="427"/>
        <end position="447"/>
    </location>
</feature>
<reference evidence="12 13" key="1">
    <citation type="submission" date="2024-09" db="EMBL/GenBank/DDBJ databases">
        <title>Floridaenema gen nov. (Aerosakkonemataceae, Aerosakkonematales ord. nov., Cyanobacteria) from benthic tropical and subtropical fresh waters, with the description of four new species.</title>
        <authorList>
            <person name="Moretto J.A."/>
            <person name="Berthold D.E."/>
            <person name="Lefler F.W."/>
            <person name="Huang I.-S."/>
            <person name="Laughinghouse H. IV."/>
        </authorList>
    </citation>
    <scope>NUCLEOTIDE SEQUENCE [LARGE SCALE GENOMIC DNA]</scope>
    <source>
        <strain evidence="12 13">BLCC-F50</strain>
    </source>
</reference>
<dbReference type="PROSITE" id="PS00107">
    <property type="entry name" value="PROTEIN_KINASE_ATP"/>
    <property type="match status" value="1"/>
</dbReference>
<feature type="transmembrane region" description="Helical" evidence="10">
    <location>
        <begin position="571"/>
        <end position="594"/>
    </location>
</feature>
<evidence type="ECO:0000256" key="2">
    <source>
        <dbReference type="ARBA" id="ARBA00022527"/>
    </source>
</evidence>
<dbReference type="SUPFAM" id="SSF56112">
    <property type="entry name" value="Protein kinase-like (PK-like)"/>
    <property type="match status" value="1"/>
</dbReference>
<dbReference type="NCBIfam" id="NF045510">
    <property type="entry name" value="4Cys_prefix_kin"/>
    <property type="match status" value="1"/>
</dbReference>
<gene>
    <name evidence="12" type="ORF">ACE1CI_07775</name>
</gene>
<proteinExistence type="predicted"/>
<feature type="transmembrane region" description="Helical" evidence="10">
    <location>
        <begin position="498"/>
        <end position="523"/>
    </location>
</feature>
<evidence type="ECO:0000256" key="8">
    <source>
        <dbReference type="ARBA" id="ARBA00048679"/>
    </source>
</evidence>
<evidence type="ECO:0000256" key="6">
    <source>
        <dbReference type="ARBA" id="ARBA00022840"/>
    </source>
</evidence>
<evidence type="ECO:0000256" key="3">
    <source>
        <dbReference type="ARBA" id="ARBA00022679"/>
    </source>
</evidence>
<dbReference type="InterPro" id="IPR000719">
    <property type="entry name" value="Prot_kinase_dom"/>
</dbReference>
<evidence type="ECO:0000256" key="5">
    <source>
        <dbReference type="ARBA" id="ARBA00022777"/>
    </source>
</evidence>
<evidence type="ECO:0000313" key="12">
    <source>
        <dbReference type="EMBL" id="MFB2892827.1"/>
    </source>
</evidence>
<dbReference type="PROSITE" id="PS50011">
    <property type="entry name" value="PROTEIN_KINASE_DOM"/>
    <property type="match status" value="1"/>
</dbReference>
<name>A0ABV4XN17_9CYAN</name>
<keyword evidence="2" id="KW-0723">Serine/threonine-protein kinase</keyword>
<evidence type="ECO:0000313" key="13">
    <source>
        <dbReference type="Proteomes" id="UP001576784"/>
    </source>
</evidence>